<sequence>MHEVDIKSLQLNPWSLIGDRWMLITAGNKEDGFNTMTAAWGHFGTLFGSREGSKNTTICYIRPQRYTKTFMDSHDIYTLSFLPDTKDNKKKLAYLGTKSGRDEDKVAHAQLTPLFIDGTTTFEEAELTFVCRKIYVDDLIPENFVDKSIIEQNYPLHDFHTRYIGEVLKVYVAD</sequence>
<dbReference type="PANTHER" id="PTHR43567:SF5">
    <property type="entry name" value="HYPOTHETICAL CYTOSOLIC PROTEIN"/>
    <property type="match status" value="1"/>
</dbReference>
<evidence type="ECO:0000313" key="1">
    <source>
        <dbReference type="EMBL" id="KRO02266.1"/>
    </source>
</evidence>
<reference evidence="2" key="2">
    <citation type="submission" date="2020-04" db="EMBL/GenBank/DDBJ databases">
        <title>Deep metagenomics examines the oral microbiome during advanced dental caries in children, revealing novel taxa and co-occurrences with host molecules.</title>
        <authorList>
            <person name="Baker J.L."/>
            <person name="Morton J.T."/>
            <person name="Dinis M."/>
            <person name="Alvarez R."/>
            <person name="Tran N.C."/>
            <person name="Knight R."/>
            <person name="Edlund A."/>
        </authorList>
    </citation>
    <scope>NUCLEOTIDE SEQUENCE</scope>
    <source>
        <strain evidence="2">JCVI_38_bin.5</strain>
    </source>
</reference>
<keyword evidence="3" id="KW-1185">Reference proteome</keyword>
<dbReference type="SUPFAM" id="SSF50475">
    <property type="entry name" value="FMN-binding split barrel"/>
    <property type="match status" value="1"/>
</dbReference>
<evidence type="ECO:0000313" key="4">
    <source>
        <dbReference type="Proteomes" id="UP000698335"/>
    </source>
</evidence>
<proteinExistence type="predicted"/>
<reference evidence="1 3" key="1">
    <citation type="journal article" date="2015" name="Genome Announc.">
        <title>Expanding the biotechnology potential of lactobacilli through comparative genomics of 213 strains and associated genera.</title>
        <authorList>
            <person name="Sun Z."/>
            <person name="Harris H.M."/>
            <person name="McCann A."/>
            <person name="Guo C."/>
            <person name="Argimon S."/>
            <person name="Zhang W."/>
            <person name="Yang X."/>
            <person name="Jeffery I.B."/>
            <person name="Cooney J.C."/>
            <person name="Kagawa T.F."/>
            <person name="Liu W."/>
            <person name="Song Y."/>
            <person name="Salvetti E."/>
            <person name="Wrobel A."/>
            <person name="Rasinkangas P."/>
            <person name="Parkhill J."/>
            <person name="Rea M.C."/>
            <person name="O'Sullivan O."/>
            <person name="Ritari J."/>
            <person name="Douillard F.P."/>
            <person name="Paul Ross R."/>
            <person name="Yang R."/>
            <person name="Briner A.E."/>
            <person name="Felis G.E."/>
            <person name="de Vos W.M."/>
            <person name="Barrangou R."/>
            <person name="Klaenhammer T.R."/>
            <person name="Caufield P.W."/>
            <person name="Cui Y."/>
            <person name="Zhang H."/>
            <person name="O'Toole P.W."/>
        </authorList>
    </citation>
    <scope>NUCLEOTIDE SEQUENCE [LARGE SCALE GENOMIC DNA]</scope>
    <source>
        <strain evidence="1 3">DSM 7090</strain>
    </source>
</reference>
<protein>
    <submittedName>
        <fullName evidence="2">Flavin reductase family protein</fullName>
    </submittedName>
</protein>
<dbReference type="Gene3D" id="2.30.110.10">
    <property type="entry name" value="Electron Transport, Fmn-binding Protein, Chain A"/>
    <property type="match status" value="1"/>
</dbReference>
<dbReference type="RefSeq" id="WP_003148886.1">
    <property type="nucleotide sequence ID" value="NZ_JQCP01000002.1"/>
</dbReference>
<gene>
    <name evidence="2" type="ORF">HXK26_04790</name>
    <name evidence="1" type="ORF">IV60_GL000693</name>
</gene>
<dbReference type="Proteomes" id="UP000051927">
    <property type="component" value="Unassembled WGS sequence"/>
</dbReference>
<dbReference type="GeneID" id="84904496"/>
<dbReference type="EMBL" id="JABZGW010000192">
    <property type="protein sequence ID" value="MBF4807992.1"/>
    <property type="molecule type" value="Genomic_DNA"/>
</dbReference>
<accession>A0A930W3X7</accession>
<evidence type="ECO:0000313" key="2">
    <source>
        <dbReference type="EMBL" id="MBF4807992.1"/>
    </source>
</evidence>
<dbReference type="InterPro" id="IPR052174">
    <property type="entry name" value="Flavoredoxin"/>
</dbReference>
<name>A0A930W3X7_9ACTN</name>
<evidence type="ECO:0000313" key="3">
    <source>
        <dbReference type="Proteomes" id="UP000051927"/>
    </source>
</evidence>
<dbReference type="Proteomes" id="UP000698335">
    <property type="component" value="Unassembled WGS sequence"/>
</dbReference>
<dbReference type="PANTHER" id="PTHR43567">
    <property type="entry name" value="FLAVOREDOXIN-RELATED-RELATED"/>
    <property type="match status" value="1"/>
</dbReference>
<dbReference type="EMBL" id="JQCP01000002">
    <property type="protein sequence ID" value="KRO02266.1"/>
    <property type="molecule type" value="Genomic_DNA"/>
</dbReference>
<dbReference type="AlphaFoldDB" id="A0A930W3X7"/>
<dbReference type="OrthoDB" id="9792436at2"/>
<comment type="caution">
    <text evidence="2">The sequence shown here is derived from an EMBL/GenBank/DDBJ whole genome shotgun (WGS) entry which is preliminary data.</text>
</comment>
<organism evidence="2 4">
    <name type="scientific">Lancefieldella rimae</name>
    <dbReference type="NCBI Taxonomy" id="1383"/>
    <lineage>
        <taxon>Bacteria</taxon>
        <taxon>Bacillati</taxon>
        <taxon>Actinomycetota</taxon>
        <taxon>Coriobacteriia</taxon>
        <taxon>Coriobacteriales</taxon>
        <taxon>Atopobiaceae</taxon>
        <taxon>Lancefieldella</taxon>
    </lineage>
</organism>
<dbReference type="InterPro" id="IPR012349">
    <property type="entry name" value="Split_barrel_FMN-bd"/>
</dbReference>